<evidence type="ECO:0000313" key="2">
    <source>
        <dbReference type="Proteomes" id="UP000030512"/>
    </source>
</evidence>
<gene>
    <name evidence="1" type="ORF">JT25_002560</name>
</gene>
<reference evidence="1 2" key="1">
    <citation type="journal article" date="2015" name="Environ. Microbiol.">
        <title>Methane oxidation coupled to nitrate reduction under hypoxia by the Gammaproteobacterium Methylomonas denitrificans, sp. nov. type strain FJG1.</title>
        <authorList>
            <person name="Kits K.D."/>
            <person name="Klotz M.G."/>
            <person name="Stein L.Y."/>
        </authorList>
    </citation>
    <scope>NUCLEOTIDE SEQUENCE [LARGE SCALE GENOMIC DNA]</scope>
    <source>
        <strain evidence="1 2">FJG1</strain>
    </source>
</reference>
<dbReference type="Pfam" id="PF13730">
    <property type="entry name" value="HTH_36"/>
    <property type="match status" value="1"/>
</dbReference>
<protein>
    <recommendedName>
        <fullName evidence="3">Helix-turn-helix domain-containing protein</fullName>
    </recommendedName>
</protein>
<name>A0A140E4Q5_9GAMM</name>
<dbReference type="KEGG" id="mdn:JT25_002560"/>
<evidence type="ECO:0000313" key="1">
    <source>
        <dbReference type="EMBL" id="AMK75379.1"/>
    </source>
</evidence>
<dbReference type="OrthoDB" id="9151463at2"/>
<dbReference type="EMBL" id="CP014476">
    <property type="protein sequence ID" value="AMK75379.1"/>
    <property type="molecule type" value="Genomic_DNA"/>
</dbReference>
<dbReference type="AlphaFoldDB" id="A0A140E4Q5"/>
<sequence length="123" mass="13874">MSNRHINMAYHMPLDAMEKLVLIVLCDHANDSGFCFVGYQALMFETSIKSKSTISKCLHVLSGAGLIEIRAHSEIGTGRKVNTYQIIFDESWFEKVICNPAKSPRFVLIDSTRLEPEKYTACT</sequence>
<accession>A0A140E4Q5</accession>
<evidence type="ECO:0008006" key="3">
    <source>
        <dbReference type="Google" id="ProtNLM"/>
    </source>
</evidence>
<proteinExistence type="predicted"/>
<dbReference type="STRING" id="1538553.JT25_002560"/>
<organism evidence="1 2">
    <name type="scientific">Methylomonas denitrificans</name>
    <dbReference type="NCBI Taxonomy" id="1538553"/>
    <lineage>
        <taxon>Bacteria</taxon>
        <taxon>Pseudomonadati</taxon>
        <taxon>Pseudomonadota</taxon>
        <taxon>Gammaproteobacteria</taxon>
        <taxon>Methylococcales</taxon>
        <taxon>Methylococcaceae</taxon>
        <taxon>Methylomonas</taxon>
    </lineage>
</organism>
<dbReference type="RefSeq" id="WP_036279835.1">
    <property type="nucleotide sequence ID" value="NZ_CP014476.1"/>
</dbReference>
<keyword evidence="2" id="KW-1185">Reference proteome</keyword>
<dbReference type="Proteomes" id="UP000030512">
    <property type="component" value="Chromosome"/>
</dbReference>